<accession>A0A517YRX6</accession>
<evidence type="ECO:0000313" key="3">
    <source>
        <dbReference type="EMBL" id="QDU32982.1"/>
    </source>
</evidence>
<dbReference type="AlphaFoldDB" id="A0A517YRX6"/>
<dbReference type="InterPro" id="IPR040523">
    <property type="entry name" value="AsnC_trans_reg2"/>
</dbReference>
<proteinExistence type="predicted"/>
<gene>
    <name evidence="3" type="ORF">KS4_10210</name>
</gene>
<feature type="domain" description="Siroheme decarboxylase AsnC-like ligand binding" evidence="2">
    <location>
        <begin position="94"/>
        <end position="175"/>
    </location>
</feature>
<dbReference type="Proteomes" id="UP000317369">
    <property type="component" value="Chromosome"/>
</dbReference>
<dbReference type="KEGG" id="pcor:KS4_10210"/>
<organism evidence="3 4">
    <name type="scientific">Poriferisphaera corsica</name>
    <dbReference type="NCBI Taxonomy" id="2528020"/>
    <lineage>
        <taxon>Bacteria</taxon>
        <taxon>Pseudomonadati</taxon>
        <taxon>Planctomycetota</taxon>
        <taxon>Phycisphaerae</taxon>
        <taxon>Phycisphaerales</taxon>
        <taxon>Phycisphaeraceae</taxon>
        <taxon>Poriferisphaera</taxon>
    </lineage>
</organism>
<keyword evidence="4" id="KW-1185">Reference proteome</keyword>
<reference evidence="3 4" key="1">
    <citation type="submission" date="2019-02" db="EMBL/GenBank/DDBJ databases">
        <title>Deep-cultivation of Planctomycetes and their phenomic and genomic characterization uncovers novel biology.</title>
        <authorList>
            <person name="Wiegand S."/>
            <person name="Jogler M."/>
            <person name="Boedeker C."/>
            <person name="Pinto D."/>
            <person name="Vollmers J."/>
            <person name="Rivas-Marin E."/>
            <person name="Kohn T."/>
            <person name="Peeters S.H."/>
            <person name="Heuer A."/>
            <person name="Rast P."/>
            <person name="Oberbeckmann S."/>
            <person name="Bunk B."/>
            <person name="Jeske O."/>
            <person name="Meyerdierks A."/>
            <person name="Storesund J.E."/>
            <person name="Kallscheuer N."/>
            <person name="Luecker S."/>
            <person name="Lage O.M."/>
            <person name="Pohl T."/>
            <person name="Merkel B.J."/>
            <person name="Hornburger P."/>
            <person name="Mueller R.-W."/>
            <person name="Bruemmer F."/>
            <person name="Labrenz M."/>
            <person name="Spormann A.M."/>
            <person name="Op den Camp H."/>
            <person name="Overmann J."/>
            <person name="Amann R."/>
            <person name="Jetten M.S.M."/>
            <person name="Mascher T."/>
            <person name="Medema M.H."/>
            <person name="Devos D.P."/>
            <person name="Kaster A.-K."/>
            <person name="Ovreas L."/>
            <person name="Rohde M."/>
            <person name="Galperin M.Y."/>
            <person name="Jogler C."/>
        </authorList>
    </citation>
    <scope>NUCLEOTIDE SEQUENCE [LARGE SCALE GENOMIC DNA]</scope>
    <source>
        <strain evidence="3 4">KS4</strain>
    </source>
</reference>
<evidence type="ECO:0000313" key="4">
    <source>
        <dbReference type="Proteomes" id="UP000317369"/>
    </source>
</evidence>
<sequence>MKRESTPHNSPQSPQDATSFDPTPIEVEDPINTQILTVSEDKVQGFERCPISKIAEMTDLPTDLILTRIKAMLDAGVIRRVRQTLMATNLAPGALIAWKVPADKINDAFEYMFANDPFTGHVVLRSTDGDTPGSTYKLWTTLKVPKPYSMTKHCDYLASKTGAQDYVLLPAKNVFSLGVGHMRRRQLKPGDRSETPGRVHNVTVTDLSDLEWKVLMALKREFTSAELTLNLWQPRAQEIGLSLDEFCHIADELNNRRVIGRFSTFLEHVKKTKTGKTVSRYNALYHWAVSPGQELQAGIEVGRHHCMTHAYWRDGGPTFGNVNIMGVSHGNDKDNVLQHKAAIDAHLKEAGIPVLYTNIFWGGRSEIKPSEISPIVYKQWCEKFNLTPADMHA</sequence>
<dbReference type="Gene3D" id="3.30.70.3460">
    <property type="match status" value="2"/>
</dbReference>
<evidence type="ECO:0000259" key="2">
    <source>
        <dbReference type="Pfam" id="PF17805"/>
    </source>
</evidence>
<name>A0A517YRX6_9BACT</name>
<feature type="compositionally biased region" description="Polar residues" evidence="1">
    <location>
        <begin position="7"/>
        <end position="21"/>
    </location>
</feature>
<dbReference type="EMBL" id="CP036425">
    <property type="protein sequence ID" value="QDU32982.1"/>
    <property type="molecule type" value="Genomic_DNA"/>
</dbReference>
<evidence type="ECO:0000256" key="1">
    <source>
        <dbReference type="SAM" id="MobiDB-lite"/>
    </source>
</evidence>
<dbReference type="RefSeq" id="WP_200761582.1">
    <property type="nucleotide sequence ID" value="NZ_CP036425.1"/>
</dbReference>
<feature type="region of interest" description="Disordered" evidence="1">
    <location>
        <begin position="1"/>
        <end position="26"/>
    </location>
</feature>
<protein>
    <recommendedName>
        <fullName evidence="2">Siroheme decarboxylase AsnC-like ligand binding domain-containing protein</fullName>
    </recommendedName>
</protein>
<dbReference type="Pfam" id="PF17805">
    <property type="entry name" value="AsnC_trans_reg2"/>
    <property type="match status" value="1"/>
</dbReference>